<dbReference type="OrthoDB" id="5857966at2759"/>
<evidence type="ECO:0000313" key="3">
    <source>
        <dbReference type="EMBL" id="MBA0877308.1"/>
    </source>
</evidence>
<dbReference type="GO" id="GO:0005524">
    <property type="term" value="F:ATP binding"/>
    <property type="evidence" value="ECO:0007669"/>
    <property type="project" value="InterPro"/>
</dbReference>
<dbReference type="EMBL" id="JABFAF010267805">
    <property type="protein sequence ID" value="MBA0877308.1"/>
    <property type="molecule type" value="Genomic_DNA"/>
</dbReference>
<organism evidence="3 4">
    <name type="scientific">Gossypium schwendimanii</name>
    <name type="common">Cotton</name>
    <dbReference type="NCBI Taxonomy" id="34291"/>
    <lineage>
        <taxon>Eukaryota</taxon>
        <taxon>Viridiplantae</taxon>
        <taxon>Streptophyta</taxon>
        <taxon>Embryophyta</taxon>
        <taxon>Tracheophyta</taxon>
        <taxon>Spermatophyta</taxon>
        <taxon>Magnoliopsida</taxon>
        <taxon>eudicotyledons</taxon>
        <taxon>Gunneridae</taxon>
        <taxon>Pentapetalae</taxon>
        <taxon>rosids</taxon>
        <taxon>malvids</taxon>
        <taxon>Malvales</taxon>
        <taxon>Malvaceae</taxon>
        <taxon>Malvoideae</taxon>
        <taxon>Gossypium</taxon>
    </lineage>
</organism>
<comment type="caution">
    <text evidence="3">The sequence shown here is derived from an EMBL/GenBank/DDBJ whole genome shotgun (WGS) entry which is preliminary data.</text>
</comment>
<accession>A0A7J9N241</accession>
<evidence type="ECO:0000313" key="4">
    <source>
        <dbReference type="Proteomes" id="UP000593576"/>
    </source>
</evidence>
<keyword evidence="4" id="KW-1185">Reference proteome</keyword>
<dbReference type="PANTHER" id="PTHR47976">
    <property type="entry name" value="G-TYPE LECTIN S-RECEPTOR-LIKE SERINE/THREONINE-PROTEIN KINASE SD2-5"/>
    <property type="match status" value="1"/>
</dbReference>
<proteinExistence type="predicted"/>
<dbReference type="Gene3D" id="1.10.510.10">
    <property type="entry name" value="Transferase(Phosphotransferase) domain 1"/>
    <property type="match status" value="1"/>
</dbReference>
<gene>
    <name evidence="3" type="ORF">Goshw_007966</name>
</gene>
<dbReference type="AlphaFoldDB" id="A0A7J9N241"/>
<dbReference type="InterPro" id="IPR051343">
    <property type="entry name" value="G-type_lectin_kinases/EP1-like"/>
</dbReference>
<evidence type="ECO:0000256" key="1">
    <source>
        <dbReference type="ARBA" id="ARBA00022729"/>
    </source>
</evidence>
<keyword evidence="1" id="KW-0732">Signal</keyword>
<dbReference type="GO" id="GO:0004672">
    <property type="term" value="F:protein kinase activity"/>
    <property type="evidence" value="ECO:0007669"/>
    <property type="project" value="InterPro"/>
</dbReference>
<dbReference type="Proteomes" id="UP000593576">
    <property type="component" value="Unassembled WGS sequence"/>
</dbReference>
<evidence type="ECO:0000259" key="2">
    <source>
        <dbReference type="Pfam" id="PF00069"/>
    </source>
</evidence>
<dbReference type="Pfam" id="PF00069">
    <property type="entry name" value="Pkinase"/>
    <property type="match status" value="1"/>
</dbReference>
<name>A0A7J9N241_GOSSC</name>
<reference evidence="3 4" key="1">
    <citation type="journal article" date="2019" name="Genome Biol. Evol.">
        <title>Insights into the evolution of the New World diploid cottons (Gossypium, subgenus Houzingenia) based on genome sequencing.</title>
        <authorList>
            <person name="Grover C.E."/>
            <person name="Arick M.A. 2nd"/>
            <person name="Thrash A."/>
            <person name="Conover J.L."/>
            <person name="Sanders W.S."/>
            <person name="Peterson D.G."/>
            <person name="Frelichowski J.E."/>
            <person name="Scheffler J.A."/>
            <person name="Scheffler B.E."/>
            <person name="Wendel J.F."/>
        </authorList>
    </citation>
    <scope>NUCLEOTIDE SEQUENCE [LARGE SCALE GENOMIC DNA]</scope>
    <source>
        <strain evidence="3">1</strain>
        <tissue evidence="3">Leaf</tissue>
    </source>
</reference>
<feature type="domain" description="Protein kinase" evidence="2">
    <location>
        <begin position="7"/>
        <end position="62"/>
    </location>
</feature>
<dbReference type="InterPro" id="IPR011009">
    <property type="entry name" value="Kinase-like_dom_sf"/>
</dbReference>
<dbReference type="PANTHER" id="PTHR47976:SF27">
    <property type="entry name" value="RECEPTOR-LIKE SERINE_THREONINE-PROTEIN KINASE"/>
    <property type="match status" value="1"/>
</dbReference>
<sequence>MGDETRTFTGVRGTRGYMAPEWQKNTPISVKADIYSYGVVLLETVFCRRNLDMNVSKPEEVILSSMVYRCLIEKELDKLMVGEEVDKRNLERMVMWHFGVFKMNQLFVLPSILQ</sequence>
<protein>
    <recommendedName>
        <fullName evidence="2">Protein kinase domain-containing protein</fullName>
    </recommendedName>
</protein>
<dbReference type="InterPro" id="IPR000719">
    <property type="entry name" value="Prot_kinase_dom"/>
</dbReference>
<dbReference type="SUPFAM" id="SSF56112">
    <property type="entry name" value="Protein kinase-like (PK-like)"/>
    <property type="match status" value="1"/>
</dbReference>